<dbReference type="Pfam" id="PF01926">
    <property type="entry name" value="MMR_HSR1"/>
    <property type="match status" value="1"/>
</dbReference>
<feature type="domain" description="TGS" evidence="3">
    <location>
        <begin position="257"/>
        <end position="326"/>
    </location>
</feature>
<dbReference type="OrthoDB" id="257487at2"/>
<dbReference type="InterPro" id="IPR012675">
    <property type="entry name" value="Beta-grasp_dom_sf"/>
</dbReference>
<dbReference type="Pfam" id="PF02824">
    <property type="entry name" value="TGS"/>
    <property type="match status" value="1"/>
</dbReference>
<dbReference type="GO" id="GO:0005525">
    <property type="term" value="F:GTP binding"/>
    <property type="evidence" value="ECO:0007669"/>
    <property type="project" value="InterPro"/>
</dbReference>
<feature type="region of interest" description="Disordered" evidence="1">
    <location>
        <begin position="53"/>
        <end position="72"/>
    </location>
</feature>
<dbReference type="InterPro" id="IPR006073">
    <property type="entry name" value="GTP-bd"/>
</dbReference>
<dbReference type="Gene3D" id="3.10.20.30">
    <property type="match status" value="1"/>
</dbReference>
<dbReference type="RefSeq" id="WP_145028200.1">
    <property type="nucleotide sequence ID" value="NZ_CP036271.1"/>
</dbReference>
<evidence type="ECO:0000256" key="1">
    <source>
        <dbReference type="SAM" id="MobiDB-lite"/>
    </source>
</evidence>
<dbReference type="InterPro" id="IPR045001">
    <property type="entry name" value="DRG"/>
</dbReference>
<evidence type="ECO:0000259" key="3">
    <source>
        <dbReference type="Pfam" id="PF02824"/>
    </source>
</evidence>
<dbReference type="InterPro" id="IPR012676">
    <property type="entry name" value="TGS-like"/>
</dbReference>
<dbReference type="EMBL" id="CP036271">
    <property type="protein sequence ID" value="QDT53193.1"/>
    <property type="molecule type" value="Genomic_DNA"/>
</dbReference>
<organism evidence="4 5">
    <name type="scientific">Caulifigura coniformis</name>
    <dbReference type="NCBI Taxonomy" id="2527983"/>
    <lineage>
        <taxon>Bacteria</taxon>
        <taxon>Pseudomonadati</taxon>
        <taxon>Planctomycetota</taxon>
        <taxon>Planctomycetia</taxon>
        <taxon>Planctomycetales</taxon>
        <taxon>Planctomycetaceae</taxon>
        <taxon>Caulifigura</taxon>
    </lineage>
</organism>
<sequence>MPANLTPQYQKAEAAYRRTQSADERVTCLERMLQLIPRHKGTERLQADLKTRLKEARQEAHAEKSAPRSTRTYRIPRQGAGTVILIGAPNSGKSLLLQELTSARPEVAAYPFTTREPLPGMMQWDDVDVQLVDTPPVTAGHIEPYLTSFVRAADAVVLCVDGSNDDSPQEACDVISQLANRKTRLATATGFDEDDMTIVNVRSLVAVTRAGDPDAAVRLDMFRESSGSNLEALLVECDAPATLDPLREAIYRMLCVMRLYTKRPGTPPEMDHPFTLPPGSTVEDLAERVHHDLAARLTHARVWGAAGEGIVVGRGHVLHEGDLVELHG</sequence>
<dbReference type="PRINTS" id="PR00326">
    <property type="entry name" value="GTP1OBG"/>
</dbReference>
<evidence type="ECO:0000313" key="4">
    <source>
        <dbReference type="EMBL" id="QDT53193.1"/>
    </source>
</evidence>
<protein>
    <submittedName>
        <fullName evidence="4">GTPase Obg</fullName>
    </submittedName>
</protein>
<dbReference type="SUPFAM" id="SSF52540">
    <property type="entry name" value="P-loop containing nucleoside triphosphate hydrolases"/>
    <property type="match status" value="1"/>
</dbReference>
<name>A0A517SAP9_9PLAN</name>
<evidence type="ECO:0000259" key="2">
    <source>
        <dbReference type="Pfam" id="PF01926"/>
    </source>
</evidence>
<accession>A0A517SAP9</accession>
<dbReference type="GO" id="GO:0003924">
    <property type="term" value="F:GTPase activity"/>
    <property type="evidence" value="ECO:0007669"/>
    <property type="project" value="InterPro"/>
</dbReference>
<feature type="domain" description="G" evidence="2">
    <location>
        <begin position="82"/>
        <end position="174"/>
    </location>
</feature>
<dbReference type="KEGG" id="ccos:Pan44_12090"/>
<dbReference type="PANTHER" id="PTHR43127">
    <property type="entry name" value="DEVELOPMENTALLY-REGULATED GTP-BINDING PROTEIN 2"/>
    <property type="match status" value="1"/>
</dbReference>
<feature type="compositionally biased region" description="Basic and acidic residues" evidence="1">
    <location>
        <begin position="53"/>
        <end position="66"/>
    </location>
</feature>
<dbReference type="SUPFAM" id="SSF81271">
    <property type="entry name" value="TGS-like"/>
    <property type="match status" value="1"/>
</dbReference>
<dbReference type="Proteomes" id="UP000315700">
    <property type="component" value="Chromosome"/>
</dbReference>
<reference evidence="4 5" key="1">
    <citation type="submission" date="2019-02" db="EMBL/GenBank/DDBJ databases">
        <title>Deep-cultivation of Planctomycetes and their phenomic and genomic characterization uncovers novel biology.</title>
        <authorList>
            <person name="Wiegand S."/>
            <person name="Jogler M."/>
            <person name="Boedeker C."/>
            <person name="Pinto D."/>
            <person name="Vollmers J."/>
            <person name="Rivas-Marin E."/>
            <person name="Kohn T."/>
            <person name="Peeters S.H."/>
            <person name="Heuer A."/>
            <person name="Rast P."/>
            <person name="Oberbeckmann S."/>
            <person name="Bunk B."/>
            <person name="Jeske O."/>
            <person name="Meyerdierks A."/>
            <person name="Storesund J.E."/>
            <person name="Kallscheuer N."/>
            <person name="Luecker S."/>
            <person name="Lage O.M."/>
            <person name="Pohl T."/>
            <person name="Merkel B.J."/>
            <person name="Hornburger P."/>
            <person name="Mueller R.-W."/>
            <person name="Bruemmer F."/>
            <person name="Labrenz M."/>
            <person name="Spormann A.M."/>
            <person name="Op den Camp H."/>
            <person name="Overmann J."/>
            <person name="Amann R."/>
            <person name="Jetten M.S.M."/>
            <person name="Mascher T."/>
            <person name="Medema M.H."/>
            <person name="Devos D.P."/>
            <person name="Kaster A.-K."/>
            <person name="Ovreas L."/>
            <person name="Rohde M."/>
            <person name="Galperin M.Y."/>
            <person name="Jogler C."/>
        </authorList>
    </citation>
    <scope>NUCLEOTIDE SEQUENCE [LARGE SCALE GENOMIC DNA]</scope>
    <source>
        <strain evidence="4 5">Pan44</strain>
    </source>
</reference>
<dbReference type="Gene3D" id="3.40.50.300">
    <property type="entry name" value="P-loop containing nucleotide triphosphate hydrolases"/>
    <property type="match status" value="1"/>
</dbReference>
<gene>
    <name evidence="4" type="primary">obg_2</name>
    <name evidence="4" type="ORF">Pan44_12090</name>
</gene>
<dbReference type="InterPro" id="IPR004095">
    <property type="entry name" value="TGS"/>
</dbReference>
<dbReference type="InterPro" id="IPR027417">
    <property type="entry name" value="P-loop_NTPase"/>
</dbReference>
<evidence type="ECO:0000313" key="5">
    <source>
        <dbReference type="Proteomes" id="UP000315700"/>
    </source>
</evidence>
<dbReference type="AlphaFoldDB" id="A0A517SAP9"/>
<proteinExistence type="predicted"/>
<keyword evidence="5" id="KW-1185">Reference proteome</keyword>
<dbReference type="InParanoid" id="A0A517SAP9"/>